<dbReference type="AlphaFoldDB" id="B4QCY9"/>
<evidence type="ECO:0000313" key="4">
    <source>
        <dbReference type="Proteomes" id="UP000000304"/>
    </source>
</evidence>
<organism evidence="3 4">
    <name type="scientific">Drosophila simulans</name>
    <name type="common">Fruit fly</name>
    <dbReference type="NCBI Taxonomy" id="7240"/>
    <lineage>
        <taxon>Eukaryota</taxon>
        <taxon>Metazoa</taxon>
        <taxon>Ecdysozoa</taxon>
        <taxon>Arthropoda</taxon>
        <taxon>Hexapoda</taxon>
        <taxon>Insecta</taxon>
        <taxon>Pterygota</taxon>
        <taxon>Neoptera</taxon>
        <taxon>Endopterygota</taxon>
        <taxon>Diptera</taxon>
        <taxon>Brachycera</taxon>
        <taxon>Muscomorpha</taxon>
        <taxon>Ephydroidea</taxon>
        <taxon>Drosophilidae</taxon>
        <taxon>Drosophila</taxon>
        <taxon>Sophophora</taxon>
    </lineage>
</organism>
<evidence type="ECO:0000313" key="3">
    <source>
        <dbReference type="EMBL" id="EDX07694.1"/>
    </source>
</evidence>
<dbReference type="EMBL" id="CM000362">
    <property type="protein sequence ID" value="EDX07694.1"/>
    <property type="molecule type" value="Genomic_DNA"/>
</dbReference>
<feature type="transmembrane region" description="Helical" evidence="2">
    <location>
        <begin position="67"/>
        <end position="96"/>
    </location>
</feature>
<dbReference type="PhylomeDB" id="B4QCY9"/>
<keyword evidence="4" id="KW-1185">Reference proteome</keyword>
<dbReference type="OMA" id="QYRCADV"/>
<feature type="region of interest" description="Disordered" evidence="1">
    <location>
        <begin position="1"/>
        <end position="71"/>
    </location>
</feature>
<keyword evidence="2" id="KW-0472">Membrane</keyword>
<feature type="compositionally biased region" description="Basic and acidic residues" evidence="1">
    <location>
        <begin position="43"/>
        <end position="55"/>
    </location>
</feature>
<evidence type="ECO:0000256" key="1">
    <source>
        <dbReference type="SAM" id="MobiDB-lite"/>
    </source>
</evidence>
<name>B4QCY9_DROSI</name>
<dbReference type="HOGENOM" id="CLU_2075606_0_0_1"/>
<gene>
    <name evidence="3" type="primary">Dsim\GD11393</name>
    <name evidence="3" type="ORF">Dsim_GD11393</name>
</gene>
<protein>
    <submittedName>
        <fullName evidence="3">GD11393</fullName>
    </submittedName>
</protein>
<keyword evidence="2" id="KW-1133">Transmembrane helix</keyword>
<dbReference type="Proteomes" id="UP000000304">
    <property type="component" value="Chromosome 2R"/>
</dbReference>
<evidence type="ECO:0000256" key="2">
    <source>
        <dbReference type="SAM" id="Phobius"/>
    </source>
</evidence>
<sequence length="118" mass="13024">MEGREKLNSRSFSSTSDSLESGARKKAAKNRGAPQFSSSSRRRSFDRAEVRESGSRQRKRKCRKPRAAGRANCCSSVCVVLFAVVFVLVNVMVMVYQYRCADVCRGGIVAVGQLAKLL</sequence>
<reference evidence="3 4" key="1">
    <citation type="journal article" date="2007" name="Nature">
        <title>Evolution of genes and genomes on the Drosophila phylogeny.</title>
        <authorList>
            <consortium name="Drosophila 12 Genomes Consortium"/>
            <person name="Clark A.G."/>
            <person name="Eisen M.B."/>
            <person name="Smith D.R."/>
            <person name="Bergman C.M."/>
            <person name="Oliver B."/>
            <person name="Markow T.A."/>
            <person name="Kaufman T.C."/>
            <person name="Kellis M."/>
            <person name="Gelbart W."/>
            <person name="Iyer V.N."/>
            <person name="Pollard D.A."/>
            <person name="Sackton T.B."/>
            <person name="Larracuente A.M."/>
            <person name="Singh N.D."/>
            <person name="Abad J.P."/>
            <person name="Abt D.N."/>
            <person name="Adryan B."/>
            <person name="Aguade M."/>
            <person name="Akashi H."/>
            <person name="Anderson W.W."/>
            <person name="Aquadro C.F."/>
            <person name="Ardell D.H."/>
            <person name="Arguello R."/>
            <person name="Artieri C.G."/>
            <person name="Barbash D.A."/>
            <person name="Barker D."/>
            <person name="Barsanti P."/>
            <person name="Batterham P."/>
            <person name="Batzoglou S."/>
            <person name="Begun D."/>
            <person name="Bhutkar A."/>
            <person name="Blanco E."/>
            <person name="Bosak S.A."/>
            <person name="Bradley R.K."/>
            <person name="Brand A.D."/>
            <person name="Brent M.R."/>
            <person name="Brooks A.N."/>
            <person name="Brown R.H."/>
            <person name="Butlin R.K."/>
            <person name="Caggese C."/>
            <person name="Calvi B.R."/>
            <person name="Bernardo de Carvalho A."/>
            <person name="Caspi A."/>
            <person name="Castrezana S."/>
            <person name="Celniker S.E."/>
            <person name="Chang J.L."/>
            <person name="Chapple C."/>
            <person name="Chatterji S."/>
            <person name="Chinwalla A."/>
            <person name="Civetta A."/>
            <person name="Clifton S.W."/>
            <person name="Comeron J.M."/>
            <person name="Costello J.C."/>
            <person name="Coyne J.A."/>
            <person name="Daub J."/>
            <person name="David R.G."/>
            <person name="Delcher A.L."/>
            <person name="Delehaunty K."/>
            <person name="Do C.B."/>
            <person name="Ebling H."/>
            <person name="Edwards K."/>
            <person name="Eickbush T."/>
            <person name="Evans J.D."/>
            <person name="Filipski A."/>
            <person name="Findeiss S."/>
            <person name="Freyhult E."/>
            <person name="Fulton L."/>
            <person name="Fulton R."/>
            <person name="Garcia A.C."/>
            <person name="Gardiner A."/>
            <person name="Garfield D.A."/>
            <person name="Garvin B.E."/>
            <person name="Gibson G."/>
            <person name="Gilbert D."/>
            <person name="Gnerre S."/>
            <person name="Godfrey J."/>
            <person name="Good R."/>
            <person name="Gotea V."/>
            <person name="Gravely B."/>
            <person name="Greenberg A.J."/>
            <person name="Griffiths-Jones S."/>
            <person name="Gross S."/>
            <person name="Guigo R."/>
            <person name="Gustafson E.A."/>
            <person name="Haerty W."/>
            <person name="Hahn M.W."/>
            <person name="Halligan D.L."/>
            <person name="Halpern A.L."/>
            <person name="Halter G.M."/>
            <person name="Han M.V."/>
            <person name="Heger A."/>
            <person name="Hillier L."/>
            <person name="Hinrichs A.S."/>
            <person name="Holmes I."/>
            <person name="Hoskins R.A."/>
            <person name="Hubisz M.J."/>
            <person name="Hultmark D."/>
            <person name="Huntley M.A."/>
            <person name="Jaffe D.B."/>
            <person name="Jagadeeshan S."/>
            <person name="Jeck W.R."/>
            <person name="Johnson J."/>
            <person name="Jones C.D."/>
            <person name="Jordan W.C."/>
            <person name="Karpen G.H."/>
            <person name="Kataoka E."/>
            <person name="Keightley P.D."/>
            <person name="Kheradpour P."/>
            <person name="Kirkness E.F."/>
            <person name="Koerich L.B."/>
            <person name="Kristiansen K."/>
            <person name="Kudrna D."/>
            <person name="Kulathinal R.J."/>
            <person name="Kumar S."/>
            <person name="Kwok R."/>
            <person name="Lander E."/>
            <person name="Langley C.H."/>
            <person name="Lapoint R."/>
            <person name="Lazzaro B.P."/>
            <person name="Lee S.J."/>
            <person name="Levesque L."/>
            <person name="Li R."/>
            <person name="Lin C.F."/>
            <person name="Lin M.F."/>
            <person name="Lindblad-Toh K."/>
            <person name="Llopart A."/>
            <person name="Long M."/>
            <person name="Low L."/>
            <person name="Lozovsky E."/>
            <person name="Lu J."/>
            <person name="Luo M."/>
            <person name="Machado C.A."/>
            <person name="Makalowski W."/>
            <person name="Marzo M."/>
            <person name="Matsuda M."/>
            <person name="Matzkin L."/>
            <person name="McAllister B."/>
            <person name="McBride C.S."/>
            <person name="McKernan B."/>
            <person name="McKernan K."/>
            <person name="Mendez-Lago M."/>
            <person name="Minx P."/>
            <person name="Mollenhauer M.U."/>
            <person name="Montooth K."/>
            <person name="Mount S.M."/>
            <person name="Mu X."/>
            <person name="Myers E."/>
            <person name="Negre B."/>
            <person name="Newfeld S."/>
            <person name="Nielsen R."/>
            <person name="Noor M.A."/>
            <person name="O'Grady P."/>
            <person name="Pachter L."/>
            <person name="Papaceit M."/>
            <person name="Parisi M.J."/>
            <person name="Parisi M."/>
            <person name="Parts L."/>
            <person name="Pedersen J.S."/>
            <person name="Pesole G."/>
            <person name="Phillippy A.M."/>
            <person name="Ponting C.P."/>
            <person name="Pop M."/>
            <person name="Porcelli D."/>
            <person name="Powell J.R."/>
            <person name="Prohaska S."/>
            <person name="Pruitt K."/>
            <person name="Puig M."/>
            <person name="Quesneville H."/>
            <person name="Ram K.R."/>
            <person name="Rand D."/>
            <person name="Rasmussen M.D."/>
            <person name="Reed L.K."/>
            <person name="Reenan R."/>
            <person name="Reily A."/>
            <person name="Remington K.A."/>
            <person name="Rieger T.T."/>
            <person name="Ritchie M.G."/>
            <person name="Robin C."/>
            <person name="Rogers Y.H."/>
            <person name="Rohde C."/>
            <person name="Rozas J."/>
            <person name="Rubenfield M.J."/>
            <person name="Ruiz A."/>
            <person name="Russo S."/>
            <person name="Salzberg S.L."/>
            <person name="Sanchez-Gracia A."/>
            <person name="Saranga D.J."/>
            <person name="Sato H."/>
            <person name="Schaeffer S.W."/>
            <person name="Schatz M.C."/>
            <person name="Schlenke T."/>
            <person name="Schwartz R."/>
            <person name="Segarra C."/>
            <person name="Singh R.S."/>
            <person name="Sirot L."/>
            <person name="Sirota M."/>
            <person name="Sisneros N.B."/>
            <person name="Smith C.D."/>
            <person name="Smith T.F."/>
            <person name="Spieth J."/>
            <person name="Stage D.E."/>
            <person name="Stark A."/>
            <person name="Stephan W."/>
            <person name="Strausberg R.L."/>
            <person name="Strempel S."/>
            <person name="Sturgill D."/>
            <person name="Sutton G."/>
            <person name="Sutton G.G."/>
            <person name="Tao W."/>
            <person name="Teichmann S."/>
            <person name="Tobari Y.N."/>
            <person name="Tomimura Y."/>
            <person name="Tsolas J.M."/>
            <person name="Valente V.L."/>
            <person name="Venter E."/>
            <person name="Venter J.C."/>
            <person name="Vicario S."/>
            <person name="Vieira F.G."/>
            <person name="Vilella A.J."/>
            <person name="Villasante A."/>
            <person name="Walenz B."/>
            <person name="Wang J."/>
            <person name="Wasserman M."/>
            <person name="Watts T."/>
            <person name="Wilson D."/>
            <person name="Wilson R.K."/>
            <person name="Wing R.A."/>
            <person name="Wolfner M.F."/>
            <person name="Wong A."/>
            <person name="Wong G.K."/>
            <person name="Wu C.I."/>
            <person name="Wu G."/>
            <person name="Yamamoto D."/>
            <person name="Yang H.P."/>
            <person name="Yang S.P."/>
            <person name="Yorke J.A."/>
            <person name="Yoshida K."/>
            <person name="Zdobnov E."/>
            <person name="Zhang P."/>
            <person name="Zhang Y."/>
            <person name="Zimin A.V."/>
            <person name="Baldwin J."/>
            <person name="Abdouelleil A."/>
            <person name="Abdulkadir J."/>
            <person name="Abebe A."/>
            <person name="Abera B."/>
            <person name="Abreu J."/>
            <person name="Acer S.C."/>
            <person name="Aftuck L."/>
            <person name="Alexander A."/>
            <person name="An P."/>
            <person name="Anderson E."/>
            <person name="Anderson S."/>
            <person name="Arachi H."/>
            <person name="Azer M."/>
            <person name="Bachantsang P."/>
            <person name="Barry A."/>
            <person name="Bayul T."/>
            <person name="Berlin A."/>
            <person name="Bessette D."/>
            <person name="Bloom T."/>
            <person name="Blye J."/>
            <person name="Boguslavskiy L."/>
            <person name="Bonnet C."/>
            <person name="Boukhgalter B."/>
            <person name="Bourzgui I."/>
            <person name="Brown A."/>
            <person name="Cahill P."/>
            <person name="Channer S."/>
            <person name="Cheshatsang Y."/>
            <person name="Chuda L."/>
            <person name="Citroen M."/>
            <person name="Collymore A."/>
            <person name="Cooke P."/>
            <person name="Costello M."/>
            <person name="D'Aco K."/>
            <person name="Daza R."/>
            <person name="De Haan G."/>
            <person name="DeGray S."/>
            <person name="DeMaso C."/>
            <person name="Dhargay N."/>
            <person name="Dooley K."/>
            <person name="Dooley E."/>
            <person name="Doricent M."/>
            <person name="Dorje P."/>
            <person name="Dorjee K."/>
            <person name="Dupes A."/>
            <person name="Elong R."/>
            <person name="Falk J."/>
            <person name="Farina A."/>
            <person name="Faro S."/>
            <person name="Ferguson D."/>
            <person name="Fisher S."/>
            <person name="Foley C.D."/>
            <person name="Franke A."/>
            <person name="Friedrich D."/>
            <person name="Gadbois L."/>
            <person name="Gearin G."/>
            <person name="Gearin C.R."/>
            <person name="Giannoukos G."/>
            <person name="Goode T."/>
            <person name="Graham J."/>
            <person name="Grandbois E."/>
            <person name="Grewal S."/>
            <person name="Gyaltsen K."/>
            <person name="Hafez N."/>
            <person name="Hagos B."/>
            <person name="Hall J."/>
            <person name="Henson C."/>
            <person name="Hollinger A."/>
            <person name="Honan T."/>
            <person name="Huard M.D."/>
            <person name="Hughes L."/>
            <person name="Hurhula B."/>
            <person name="Husby M.E."/>
            <person name="Kamat A."/>
            <person name="Kanga B."/>
            <person name="Kashin S."/>
            <person name="Khazanovich D."/>
            <person name="Kisner P."/>
            <person name="Lance K."/>
            <person name="Lara M."/>
            <person name="Lee W."/>
            <person name="Lennon N."/>
            <person name="Letendre F."/>
            <person name="LeVine R."/>
            <person name="Lipovsky A."/>
            <person name="Liu X."/>
            <person name="Liu J."/>
            <person name="Liu S."/>
            <person name="Lokyitsang T."/>
            <person name="Lokyitsang Y."/>
            <person name="Lubonja R."/>
            <person name="Lui A."/>
            <person name="MacDonald P."/>
            <person name="Magnisalis V."/>
            <person name="Maru K."/>
            <person name="Matthews C."/>
            <person name="McCusker W."/>
            <person name="McDonough S."/>
            <person name="Mehta T."/>
            <person name="Meldrim J."/>
            <person name="Meneus L."/>
            <person name="Mihai O."/>
            <person name="Mihalev A."/>
            <person name="Mihova T."/>
            <person name="Mittelman R."/>
            <person name="Mlenga V."/>
            <person name="Montmayeur A."/>
            <person name="Mulrain L."/>
            <person name="Navidi A."/>
            <person name="Naylor J."/>
            <person name="Negash T."/>
            <person name="Nguyen T."/>
            <person name="Nguyen N."/>
            <person name="Nicol R."/>
            <person name="Norbu C."/>
            <person name="Norbu N."/>
            <person name="Novod N."/>
            <person name="O'Neill B."/>
            <person name="Osman S."/>
            <person name="Markiewicz E."/>
            <person name="Oyono O.L."/>
            <person name="Patti C."/>
            <person name="Phunkhang P."/>
            <person name="Pierre F."/>
            <person name="Priest M."/>
            <person name="Raghuraman S."/>
            <person name="Rege F."/>
            <person name="Reyes R."/>
            <person name="Rise C."/>
            <person name="Rogov P."/>
            <person name="Ross K."/>
            <person name="Ryan E."/>
            <person name="Settipalli S."/>
            <person name="Shea T."/>
            <person name="Sherpa N."/>
            <person name="Shi L."/>
            <person name="Shih D."/>
            <person name="Sparrow T."/>
            <person name="Spaulding J."/>
            <person name="Stalker J."/>
            <person name="Stange-Thomann N."/>
            <person name="Stavropoulos S."/>
            <person name="Stone C."/>
            <person name="Strader C."/>
            <person name="Tesfaye S."/>
            <person name="Thomson T."/>
            <person name="Thoulutsang Y."/>
            <person name="Thoulutsang D."/>
            <person name="Topham K."/>
            <person name="Topping I."/>
            <person name="Tsamla T."/>
            <person name="Vassiliev H."/>
            <person name="Vo A."/>
            <person name="Wangchuk T."/>
            <person name="Wangdi T."/>
            <person name="Weiand M."/>
            <person name="Wilkinson J."/>
            <person name="Wilson A."/>
            <person name="Yadav S."/>
            <person name="Young G."/>
            <person name="Yu Q."/>
            <person name="Zembek L."/>
            <person name="Zhong D."/>
            <person name="Zimmer A."/>
            <person name="Zwirko Z."/>
            <person name="Jaffe D.B."/>
            <person name="Alvarez P."/>
            <person name="Brockman W."/>
            <person name="Butler J."/>
            <person name="Chin C."/>
            <person name="Gnerre S."/>
            <person name="Grabherr M."/>
            <person name="Kleber M."/>
            <person name="Mauceli E."/>
            <person name="MacCallum I."/>
        </authorList>
    </citation>
    <scope>NUCLEOTIDE SEQUENCE [LARGE SCALE GENOMIC DNA]</scope>
    <source>
        <strain evidence="4">white501</strain>
    </source>
</reference>
<feature type="compositionally biased region" description="Basic residues" evidence="1">
    <location>
        <begin position="56"/>
        <end position="67"/>
    </location>
</feature>
<feature type="compositionally biased region" description="Polar residues" evidence="1">
    <location>
        <begin position="9"/>
        <end position="19"/>
    </location>
</feature>
<proteinExistence type="predicted"/>
<feature type="compositionally biased region" description="Low complexity" evidence="1">
    <location>
        <begin position="30"/>
        <end position="39"/>
    </location>
</feature>
<accession>B4QCY9</accession>
<keyword evidence="2" id="KW-0812">Transmembrane</keyword>